<organism evidence="1 2">
    <name type="scientific">Phytophthora fragariaefolia</name>
    <dbReference type="NCBI Taxonomy" id="1490495"/>
    <lineage>
        <taxon>Eukaryota</taxon>
        <taxon>Sar</taxon>
        <taxon>Stramenopiles</taxon>
        <taxon>Oomycota</taxon>
        <taxon>Peronosporomycetes</taxon>
        <taxon>Peronosporales</taxon>
        <taxon>Peronosporaceae</taxon>
        <taxon>Phytophthora</taxon>
    </lineage>
</organism>
<keyword evidence="2" id="KW-1185">Reference proteome</keyword>
<proteinExistence type="predicted"/>
<protein>
    <submittedName>
        <fullName evidence="1">Unnamed protein product</fullName>
    </submittedName>
</protein>
<dbReference type="OrthoDB" id="70173at2759"/>
<sequence>MSDKKTYGKWYIASLELSHSHTCDSERRLTTRQIAGLPAFMEAVHANPKASIESLVLTVLERHGVTLEKQMRLVYRARDMVRSGKAVVRNTILASHDAPLPPRQFVHRRIKAPPECKVPKNADRMAWTQALVESLLVERIVKHGREFVEAGELSQHRELWEVIHRDFNAMHQMSVTVTQLRAKYRYLQEQYVKTRAEEEEAEKNAEKLVVYPRCWDMLAEYFGDEVLQSSPSFSEVKEGILTDTSNGQEVSAPTAVETSVPAQSAPASFVQAVPLQPAAFQAAPVQTTFQSAPLQPVPTQSAAVYSASTPPVVPQTQASVIAQDSSPDVAPKRRRVNPSVAHAGQQEPQFVVSNLTPVSNDVVEKLETIQTTQNEISKCMDGIKQIVEQSNQAIGSLQQALNQANQVNAALLDFLRQQPPPA</sequence>
<accession>A0A9W7D4Z0</accession>
<dbReference type="AlphaFoldDB" id="A0A9W7D4Z0"/>
<dbReference type="Proteomes" id="UP001165121">
    <property type="component" value="Unassembled WGS sequence"/>
</dbReference>
<reference evidence="1" key="1">
    <citation type="submission" date="2023-04" db="EMBL/GenBank/DDBJ databases">
        <title>Phytophthora fragariaefolia NBRC 109709.</title>
        <authorList>
            <person name="Ichikawa N."/>
            <person name="Sato H."/>
            <person name="Tonouchi N."/>
        </authorList>
    </citation>
    <scope>NUCLEOTIDE SEQUENCE</scope>
    <source>
        <strain evidence="1">NBRC 109709</strain>
    </source>
</reference>
<dbReference type="EMBL" id="BSXT01003667">
    <property type="protein sequence ID" value="GMF55175.1"/>
    <property type="molecule type" value="Genomic_DNA"/>
</dbReference>
<evidence type="ECO:0000313" key="2">
    <source>
        <dbReference type="Proteomes" id="UP001165121"/>
    </source>
</evidence>
<evidence type="ECO:0000313" key="1">
    <source>
        <dbReference type="EMBL" id="GMF55175.1"/>
    </source>
</evidence>
<gene>
    <name evidence="1" type="ORF">Pfra01_002318000</name>
</gene>
<comment type="caution">
    <text evidence="1">The sequence shown here is derived from an EMBL/GenBank/DDBJ whole genome shotgun (WGS) entry which is preliminary data.</text>
</comment>
<name>A0A9W7D4Z0_9STRA</name>